<dbReference type="eggNOG" id="KOG3822">
    <property type="taxonomic scope" value="Eukaryota"/>
</dbReference>
<organism evidence="5 6">
    <name type="scientific">Ichthyophthirius multifiliis</name>
    <name type="common">White spot disease agent</name>
    <name type="synonym">Ich</name>
    <dbReference type="NCBI Taxonomy" id="5932"/>
    <lineage>
        <taxon>Eukaryota</taxon>
        <taxon>Sar</taxon>
        <taxon>Alveolata</taxon>
        <taxon>Ciliophora</taxon>
        <taxon>Intramacronucleata</taxon>
        <taxon>Oligohymenophorea</taxon>
        <taxon>Hymenostomatida</taxon>
        <taxon>Ophryoglenina</taxon>
        <taxon>Ichthyophthirius</taxon>
    </lineage>
</organism>
<dbReference type="UniPathway" id="UPA00929">
    <property type="reaction ID" value="UER00894"/>
</dbReference>
<dbReference type="OMA" id="QITRAIC"/>
<evidence type="ECO:0000256" key="3">
    <source>
        <dbReference type="PIRNR" id="PIRNR000858"/>
    </source>
</evidence>
<comment type="function">
    <text evidence="3">Key enzyme for ketone body catabolism. Transfers the CoA moiety from succinate to acetoacetate. Formation of the enzyme-CoA intermediate proceeds via an unstable anhydride species formed between the carboxylate groups of the enzyme and substrate.</text>
</comment>
<keyword evidence="2 3" id="KW-0808">Transferase</keyword>
<dbReference type="RefSeq" id="XP_004035006.1">
    <property type="nucleotide sequence ID" value="XM_004034958.1"/>
</dbReference>
<dbReference type="OrthoDB" id="1933379at2759"/>
<evidence type="ECO:0000256" key="4">
    <source>
        <dbReference type="PIRSR" id="PIRSR000858-1"/>
    </source>
</evidence>
<accession>G0QTE3</accession>
<keyword evidence="6" id="KW-1185">Reference proteome</keyword>
<dbReference type="PIRSF" id="PIRSF000858">
    <property type="entry name" value="SCOT-t"/>
    <property type="match status" value="1"/>
</dbReference>
<dbReference type="InParanoid" id="G0QTE3"/>
<evidence type="ECO:0000313" key="5">
    <source>
        <dbReference type="EMBL" id="EGR31520.1"/>
    </source>
</evidence>
<dbReference type="InterPro" id="IPR014388">
    <property type="entry name" value="3-oxoacid_CoA-transferase"/>
</dbReference>
<dbReference type="EC" id="2.8.3.5" evidence="3"/>
<dbReference type="SUPFAM" id="SSF100950">
    <property type="entry name" value="NagB/RpiA/CoA transferase-like"/>
    <property type="match status" value="2"/>
</dbReference>
<evidence type="ECO:0000256" key="2">
    <source>
        <dbReference type="ARBA" id="ARBA00022679"/>
    </source>
</evidence>
<proteinExistence type="inferred from homology"/>
<dbReference type="GO" id="GO:0046952">
    <property type="term" value="P:ketone body catabolic process"/>
    <property type="evidence" value="ECO:0007669"/>
    <property type="project" value="InterPro"/>
</dbReference>
<dbReference type="InterPro" id="IPR004165">
    <property type="entry name" value="CoA_trans_fam_I"/>
</dbReference>
<evidence type="ECO:0000313" key="6">
    <source>
        <dbReference type="Proteomes" id="UP000008983"/>
    </source>
</evidence>
<dbReference type="Pfam" id="PF01144">
    <property type="entry name" value="CoA_trans"/>
    <property type="match status" value="2"/>
</dbReference>
<feature type="active site" description="5-glutamyl coenzyme A thioester intermediate" evidence="4">
    <location>
        <position position="323"/>
    </location>
</feature>
<dbReference type="GeneID" id="14907645"/>
<comment type="catalytic activity">
    <reaction evidence="3">
        <text>a 3-oxo acid + succinyl-CoA = a 3-oxoacyl-CoA + succinate</text>
        <dbReference type="Rhea" id="RHEA:24564"/>
        <dbReference type="ChEBI" id="CHEBI:30031"/>
        <dbReference type="ChEBI" id="CHEBI:35973"/>
        <dbReference type="ChEBI" id="CHEBI:57292"/>
        <dbReference type="ChEBI" id="CHEBI:90726"/>
        <dbReference type="EC" id="2.8.3.5"/>
    </reaction>
</comment>
<dbReference type="EMBL" id="GL983849">
    <property type="protein sequence ID" value="EGR31520.1"/>
    <property type="molecule type" value="Genomic_DNA"/>
</dbReference>
<dbReference type="AlphaFoldDB" id="G0QTE3"/>
<sequence>MQQLIKYSKIFRQLNFKSIKFFESKLYDCPRKATRDIKDGSTILVGGYGLCGVPQNLINAIKMNGTTGLIVVSNNCGTKDQGLGVLLHQHQIRRMITSQIGDNQEFERQYLKGELEVEFVPQGTLAEKCRAAGHGIPAFYTNAGCQTMVEMGGAVIKYMKGSKESEIISEPKERRNFHGKDYIMEKSIKGDFALIKAQKADKYGNLVFNRSSRNFNVDMGTAANIVIAEVEEIVENGQIEPDYVHLPGVFVNRIFKSEKPINTIQNLILHEEYELTQVDHQLKILQRAAKEIKHGMFVNFGYGLPIQTIQHVPKNIEFEVHSENGVMGVGKYPSQGAQNADLINANHESITLNPGASIFSSSLSFGMARGGHLDLVILEAMQISENGDLANWIIPGKTIRGMSGDMDLANSGSKVIALTEHVASNGRQKLVSFCKYPLTAKGVVDMIITDKAVFQKINGKFVLTEIAKESNLEDIRKNTGFQFNVDSNVRSF</sequence>
<dbReference type="InterPro" id="IPR037171">
    <property type="entry name" value="NagB/RpiA_transferase-like"/>
</dbReference>
<keyword evidence="3" id="KW-0496">Mitochondrion</keyword>
<comment type="similarity">
    <text evidence="1 3">Belongs to the 3-oxoacid CoA-transferase family.</text>
</comment>
<evidence type="ECO:0000256" key="1">
    <source>
        <dbReference type="ARBA" id="ARBA00007154"/>
    </source>
</evidence>
<dbReference type="Gene3D" id="3.40.1080.10">
    <property type="entry name" value="Glutaconate Coenzyme A-transferase"/>
    <property type="match status" value="2"/>
</dbReference>
<dbReference type="PANTHER" id="PTHR13707:SF23">
    <property type="entry name" value="SUCCINYL-COA:3-KETOACID-COENZYME A TRANSFERASE"/>
    <property type="match status" value="1"/>
</dbReference>
<dbReference type="SMART" id="SM00882">
    <property type="entry name" value="CoA_trans"/>
    <property type="match status" value="2"/>
</dbReference>
<comment type="pathway">
    <text evidence="3">Ketone metabolism; succinyl-CoA degradation; acetoacetyl-CoA from succinyl-CoA: step 1/1.</text>
</comment>
<dbReference type="Proteomes" id="UP000008983">
    <property type="component" value="Unassembled WGS sequence"/>
</dbReference>
<protein>
    <recommendedName>
        <fullName evidence="3">Succinyl-CoA:3-ketoacid-coenzyme A transferase</fullName>
        <ecNumber evidence="3">2.8.3.5</ecNumber>
    </recommendedName>
</protein>
<dbReference type="PANTHER" id="PTHR13707">
    <property type="entry name" value="KETOACID-COENZYME A TRANSFERASE"/>
    <property type="match status" value="1"/>
</dbReference>
<name>G0QTE3_ICHMU</name>
<reference evidence="5 6" key="1">
    <citation type="submission" date="2011-07" db="EMBL/GenBank/DDBJ databases">
        <authorList>
            <person name="Coyne R."/>
            <person name="Brami D."/>
            <person name="Johnson J."/>
            <person name="Hostetler J."/>
            <person name="Hannick L."/>
            <person name="Clark T."/>
            <person name="Cassidy-Hanley D."/>
            <person name="Inman J."/>
        </authorList>
    </citation>
    <scope>NUCLEOTIDE SEQUENCE [LARGE SCALE GENOMIC DNA]</scope>
    <source>
        <strain evidence="5 6">G5</strain>
    </source>
</reference>
<gene>
    <name evidence="5" type="ORF">IMG5_107390</name>
</gene>
<dbReference type="GO" id="GO:0008260">
    <property type="term" value="F:succinyl-CoA:3-oxo-acid CoA-transferase activity"/>
    <property type="evidence" value="ECO:0007669"/>
    <property type="project" value="UniProtKB-EC"/>
</dbReference>
<dbReference type="STRING" id="857967.G0QTE3"/>